<sequence length="50" mass="5498">GVFALDAFKKGNVETGEQVGKAHACAGKLEKQRTVFESRHLVNLRSSLRN</sequence>
<evidence type="ECO:0000313" key="1">
    <source>
        <dbReference type="EMBL" id="KAI3928753.1"/>
    </source>
</evidence>
<proteinExistence type="predicted"/>
<comment type="caution">
    <text evidence="1">The sequence shown here is derived from an EMBL/GenBank/DDBJ whole genome shotgun (WGS) entry which is preliminary data.</text>
</comment>
<reference evidence="1" key="1">
    <citation type="submission" date="2022-04" db="EMBL/GenBank/DDBJ databases">
        <title>A functionally conserved STORR gene fusion in Papaver species that diverged 16.8 million years ago.</title>
        <authorList>
            <person name="Catania T."/>
        </authorList>
    </citation>
    <scope>NUCLEOTIDE SEQUENCE</scope>
    <source>
        <strain evidence="1">S-188037</strain>
    </source>
</reference>
<name>A0AAD4SY81_9MAGN</name>
<dbReference type="EMBL" id="JAJJMB010007708">
    <property type="protein sequence ID" value="KAI3928753.1"/>
    <property type="molecule type" value="Genomic_DNA"/>
</dbReference>
<gene>
    <name evidence="1" type="ORF">MKW98_024354</name>
</gene>
<evidence type="ECO:0000313" key="2">
    <source>
        <dbReference type="Proteomes" id="UP001202328"/>
    </source>
</evidence>
<dbReference type="AlphaFoldDB" id="A0AAD4SY81"/>
<organism evidence="1 2">
    <name type="scientific">Papaver atlanticum</name>
    <dbReference type="NCBI Taxonomy" id="357466"/>
    <lineage>
        <taxon>Eukaryota</taxon>
        <taxon>Viridiplantae</taxon>
        <taxon>Streptophyta</taxon>
        <taxon>Embryophyta</taxon>
        <taxon>Tracheophyta</taxon>
        <taxon>Spermatophyta</taxon>
        <taxon>Magnoliopsida</taxon>
        <taxon>Ranunculales</taxon>
        <taxon>Papaveraceae</taxon>
        <taxon>Papaveroideae</taxon>
        <taxon>Papaver</taxon>
    </lineage>
</organism>
<feature type="non-terminal residue" evidence="1">
    <location>
        <position position="1"/>
    </location>
</feature>
<accession>A0AAD4SY81</accession>
<dbReference type="Proteomes" id="UP001202328">
    <property type="component" value="Unassembled WGS sequence"/>
</dbReference>
<keyword evidence="2" id="KW-1185">Reference proteome</keyword>
<protein>
    <submittedName>
        <fullName evidence="1">Uncharacterized protein</fullName>
    </submittedName>
</protein>